<proteinExistence type="inferred from homology"/>
<dbReference type="PANTHER" id="PTHR38683:SF1">
    <property type="entry name" value="CHORISMATE PYRUVATE-LYASE"/>
    <property type="match status" value="1"/>
</dbReference>
<dbReference type="UniPathway" id="UPA00232"/>
<dbReference type="AlphaFoldDB" id="A0A4R2FM87"/>
<comment type="subcellular location">
    <subcellularLocation>
        <location evidence="4">Cytoplasm</location>
    </subcellularLocation>
</comment>
<accession>A0A4R2FM87</accession>
<comment type="similarity">
    <text evidence="4">Belongs to the UbiC family.</text>
</comment>
<dbReference type="PANTHER" id="PTHR38683">
    <property type="entry name" value="CHORISMATE PYRUVATE-LYASE"/>
    <property type="match status" value="1"/>
</dbReference>
<comment type="catalytic activity">
    <reaction evidence="4">
        <text>chorismate = 4-hydroxybenzoate + pyruvate</text>
        <dbReference type="Rhea" id="RHEA:16505"/>
        <dbReference type="ChEBI" id="CHEBI:15361"/>
        <dbReference type="ChEBI" id="CHEBI:17879"/>
        <dbReference type="ChEBI" id="CHEBI:29748"/>
        <dbReference type="EC" id="4.1.3.40"/>
    </reaction>
</comment>
<evidence type="ECO:0000256" key="2">
    <source>
        <dbReference type="ARBA" id="ARBA00022688"/>
    </source>
</evidence>
<dbReference type="SUPFAM" id="SSF64288">
    <property type="entry name" value="Chorismate lyase-like"/>
    <property type="match status" value="1"/>
</dbReference>
<dbReference type="GO" id="GO:0005829">
    <property type="term" value="C:cytosol"/>
    <property type="evidence" value="ECO:0007669"/>
    <property type="project" value="TreeGrafter"/>
</dbReference>
<comment type="pathway">
    <text evidence="4">Cofactor biosynthesis; ubiquinone biosynthesis.</text>
</comment>
<evidence type="ECO:0000256" key="1">
    <source>
        <dbReference type="ARBA" id="ARBA00022490"/>
    </source>
</evidence>
<keyword evidence="6" id="KW-1185">Reference proteome</keyword>
<dbReference type="EMBL" id="SLWF01000005">
    <property type="protein sequence ID" value="TCN87062.1"/>
    <property type="molecule type" value="Genomic_DNA"/>
</dbReference>
<dbReference type="GO" id="GO:0008813">
    <property type="term" value="F:chorismate lyase activity"/>
    <property type="evidence" value="ECO:0007669"/>
    <property type="project" value="UniProtKB-UniRule"/>
</dbReference>
<dbReference type="Pfam" id="PF04345">
    <property type="entry name" value="Chor_lyase"/>
    <property type="match status" value="1"/>
</dbReference>
<organism evidence="5 6">
    <name type="scientific">Shewanella fodinae</name>
    <dbReference type="NCBI Taxonomy" id="552357"/>
    <lineage>
        <taxon>Bacteria</taxon>
        <taxon>Pseudomonadati</taxon>
        <taxon>Pseudomonadota</taxon>
        <taxon>Gammaproteobacteria</taxon>
        <taxon>Alteromonadales</taxon>
        <taxon>Shewanellaceae</taxon>
        <taxon>Shewanella</taxon>
    </lineage>
</organism>
<dbReference type="HAMAP" id="MF_01632">
    <property type="entry name" value="UbiC"/>
    <property type="match status" value="1"/>
</dbReference>
<dbReference type="RefSeq" id="WP_133038234.1">
    <property type="nucleotide sequence ID" value="NZ_SLWF01000005.1"/>
</dbReference>
<keyword evidence="4" id="KW-0670">Pyruvate</keyword>
<dbReference type="InterPro" id="IPR007440">
    <property type="entry name" value="Chorismate--pyruvate_lyase"/>
</dbReference>
<dbReference type="InterPro" id="IPR028978">
    <property type="entry name" value="Chorismate_lyase_/UTRA_dom_sf"/>
</dbReference>
<dbReference type="OrthoDB" id="9789493at2"/>
<evidence type="ECO:0000313" key="6">
    <source>
        <dbReference type="Proteomes" id="UP000294832"/>
    </source>
</evidence>
<dbReference type="Gene3D" id="3.40.1410.10">
    <property type="entry name" value="Chorismate lyase-like"/>
    <property type="match status" value="1"/>
</dbReference>
<comment type="function">
    <text evidence="4">Removes the pyruvyl group from chorismate, with concomitant aromatization of the ring, to provide 4-hydroxybenzoate (4HB) for the ubiquinone pathway.</text>
</comment>
<evidence type="ECO:0000313" key="5">
    <source>
        <dbReference type="EMBL" id="TCN87062.1"/>
    </source>
</evidence>
<feature type="binding site" evidence="4">
    <location>
        <position position="110"/>
    </location>
    <ligand>
        <name>substrate</name>
    </ligand>
</feature>
<keyword evidence="2 4" id="KW-0831">Ubiquinone biosynthesis</keyword>
<comment type="caution">
    <text evidence="5">The sequence shown here is derived from an EMBL/GenBank/DDBJ whole genome shotgun (WGS) entry which is preliminary data.</text>
</comment>
<feature type="binding site" evidence="4">
    <location>
        <position position="77"/>
    </location>
    <ligand>
        <name>substrate</name>
    </ligand>
</feature>
<dbReference type="EC" id="4.1.3.40" evidence="4"/>
<dbReference type="GO" id="GO:0042866">
    <property type="term" value="P:pyruvate biosynthetic process"/>
    <property type="evidence" value="ECO:0007669"/>
    <property type="project" value="UniProtKB-UniRule"/>
</dbReference>
<feature type="binding site" evidence="4">
    <location>
        <position position="169"/>
    </location>
    <ligand>
        <name>substrate</name>
    </ligand>
</feature>
<evidence type="ECO:0000256" key="4">
    <source>
        <dbReference type="HAMAP-Rule" id="MF_01632"/>
    </source>
</evidence>
<dbReference type="Proteomes" id="UP000294832">
    <property type="component" value="Unassembled WGS sequence"/>
</dbReference>
<name>A0A4R2FM87_9GAMM</name>
<dbReference type="GO" id="GO:0006744">
    <property type="term" value="P:ubiquinone biosynthetic process"/>
    <property type="evidence" value="ECO:0007669"/>
    <property type="project" value="UniProtKB-UniRule"/>
</dbReference>
<reference evidence="5 6" key="1">
    <citation type="submission" date="2019-03" db="EMBL/GenBank/DDBJ databases">
        <title>Freshwater and sediment microbial communities from various areas in North America, analyzing microbe dynamics in response to fracking.</title>
        <authorList>
            <person name="Lamendella R."/>
        </authorList>
    </citation>
    <scope>NUCLEOTIDE SEQUENCE [LARGE SCALE GENOMIC DNA]</scope>
    <source>
        <strain evidence="5 6">74A</strain>
    </source>
</reference>
<gene>
    <name evidence="4" type="primary">ubiC</name>
    <name evidence="5" type="ORF">EDC91_10564</name>
</gene>
<keyword evidence="3 4" id="KW-0456">Lyase</keyword>
<comment type="caution">
    <text evidence="4">Lacks conserved residue(s) required for the propagation of feature annotation.</text>
</comment>
<evidence type="ECO:0000256" key="3">
    <source>
        <dbReference type="ARBA" id="ARBA00023239"/>
    </source>
</evidence>
<keyword evidence="1 4" id="KW-0963">Cytoplasm</keyword>
<sequence>MNLTSPGFPFGDIIQWSAEPPHSFSAQPLAAWLTADGSLTQRLRQCCQQFEVTLLGEVVATPLPGEWPGTEDKLWIREVLLCLDNQPLVYARTLAPSSLTQLQHRGQKPLGELLFTDNNFIPGHMEWGQAPITGKIQQLATTLGQTSANTIWGRRRYFHYRQQRLLVAEFFLPEAVSRLPPL</sequence>
<protein>
    <recommendedName>
        <fullName evidence="4">Probable chorismate pyruvate-lyase</fullName>
        <shortName evidence="4">CL</shortName>
        <shortName evidence="4">CPL</shortName>
        <ecNumber evidence="4">4.1.3.40</ecNumber>
    </recommendedName>
</protein>